<feature type="compositionally biased region" description="Basic and acidic residues" evidence="1">
    <location>
        <begin position="1"/>
        <end position="15"/>
    </location>
</feature>
<feature type="compositionally biased region" description="Polar residues" evidence="1">
    <location>
        <begin position="18"/>
        <end position="34"/>
    </location>
</feature>
<evidence type="ECO:0000313" key="2">
    <source>
        <dbReference type="EMBL" id="KAJ1919678.1"/>
    </source>
</evidence>
<dbReference type="AlphaFoldDB" id="A0A9W8DV85"/>
<dbReference type="Proteomes" id="UP001150538">
    <property type="component" value="Unassembled WGS sequence"/>
</dbReference>
<organism evidence="2 3">
    <name type="scientific">Mycoemilia scoparia</name>
    <dbReference type="NCBI Taxonomy" id="417184"/>
    <lineage>
        <taxon>Eukaryota</taxon>
        <taxon>Fungi</taxon>
        <taxon>Fungi incertae sedis</taxon>
        <taxon>Zoopagomycota</taxon>
        <taxon>Kickxellomycotina</taxon>
        <taxon>Kickxellomycetes</taxon>
        <taxon>Kickxellales</taxon>
        <taxon>Kickxellaceae</taxon>
        <taxon>Mycoemilia</taxon>
    </lineage>
</organism>
<dbReference type="OrthoDB" id="2254641at2759"/>
<keyword evidence="3" id="KW-1185">Reference proteome</keyword>
<sequence length="337" mass="36796">MTDTKRDENEKKNPDSKPGSNNATAQTGNGDQLSLLMGNTVNGITSTISTLYGALQTNMQKQMETTAMMNSMMEQYVRQGIKLSILISTNTTSPEKGAKSRPLDIEIGVKNTSFVALTNVKLEISFSPRNKKSDLGLTISAKKEDSKLFDSGPLALSEDTKKLNADSNKFDLPPNTEIKETYLLEISEPQQIDGQVSCVFPSPGAGNPLAVTHPFGVYMIYQYRRTKKSSNDKGNQDGGLDQNSEAKTITHEQNVTLSIPVIRDLFCLSLASGIEPGLEYLFEGSGGISLKIIDLTNNDSCAVCRLSCPTNENDTDLEVMELMRTFGTELAYLGNKH</sequence>
<protein>
    <submittedName>
        <fullName evidence="2">Uncharacterized protein</fullName>
    </submittedName>
</protein>
<proteinExistence type="predicted"/>
<reference evidence="2" key="1">
    <citation type="submission" date="2022-07" db="EMBL/GenBank/DDBJ databases">
        <title>Phylogenomic reconstructions and comparative analyses of Kickxellomycotina fungi.</title>
        <authorList>
            <person name="Reynolds N.K."/>
            <person name="Stajich J.E."/>
            <person name="Barry K."/>
            <person name="Grigoriev I.V."/>
            <person name="Crous P."/>
            <person name="Smith M.E."/>
        </authorList>
    </citation>
    <scope>NUCLEOTIDE SEQUENCE</scope>
    <source>
        <strain evidence="2">NBRC 100468</strain>
    </source>
</reference>
<evidence type="ECO:0000256" key="1">
    <source>
        <dbReference type="SAM" id="MobiDB-lite"/>
    </source>
</evidence>
<feature type="region of interest" description="Disordered" evidence="1">
    <location>
        <begin position="1"/>
        <end position="34"/>
    </location>
</feature>
<comment type="caution">
    <text evidence="2">The sequence shown here is derived from an EMBL/GenBank/DDBJ whole genome shotgun (WGS) entry which is preliminary data.</text>
</comment>
<evidence type="ECO:0000313" key="3">
    <source>
        <dbReference type="Proteomes" id="UP001150538"/>
    </source>
</evidence>
<accession>A0A9W8DV85</accession>
<gene>
    <name evidence="2" type="ORF">H4219_001819</name>
</gene>
<dbReference type="EMBL" id="JANBPU010000023">
    <property type="protein sequence ID" value="KAJ1919678.1"/>
    <property type="molecule type" value="Genomic_DNA"/>
</dbReference>
<name>A0A9W8DV85_9FUNG</name>